<dbReference type="PANTHER" id="PTHR44688:SF16">
    <property type="entry name" value="DNA-BINDING TRANSCRIPTIONAL ACTIVATOR DEVR_DOSR"/>
    <property type="match status" value="1"/>
</dbReference>
<dbReference type="InterPro" id="IPR001789">
    <property type="entry name" value="Sig_transdc_resp-reg_receiver"/>
</dbReference>
<dbReference type="InterPro" id="IPR000792">
    <property type="entry name" value="Tscrpt_reg_LuxR_C"/>
</dbReference>
<evidence type="ECO:0000256" key="6">
    <source>
        <dbReference type="PROSITE-ProRule" id="PRU00169"/>
    </source>
</evidence>
<dbReference type="SMART" id="SM00421">
    <property type="entry name" value="HTH_LUXR"/>
    <property type="match status" value="1"/>
</dbReference>
<dbReference type="PROSITE" id="PS50110">
    <property type="entry name" value="RESPONSE_REGULATORY"/>
    <property type="match status" value="1"/>
</dbReference>
<proteinExistence type="predicted"/>
<feature type="domain" description="HTH luxR-type" evidence="7">
    <location>
        <begin position="136"/>
        <end position="201"/>
    </location>
</feature>
<name>A0A2N5CPW7_9CAUL</name>
<evidence type="ECO:0000259" key="8">
    <source>
        <dbReference type="PROSITE" id="PS50110"/>
    </source>
</evidence>
<dbReference type="CDD" id="cd17537">
    <property type="entry name" value="REC_FixJ"/>
    <property type="match status" value="1"/>
</dbReference>
<dbReference type="Gene3D" id="3.40.50.2300">
    <property type="match status" value="1"/>
</dbReference>
<dbReference type="InterPro" id="IPR036388">
    <property type="entry name" value="WH-like_DNA-bd_sf"/>
</dbReference>
<feature type="domain" description="Response regulatory" evidence="8">
    <location>
        <begin position="6"/>
        <end position="120"/>
    </location>
</feature>
<dbReference type="CDD" id="cd06170">
    <property type="entry name" value="LuxR_C_like"/>
    <property type="match status" value="1"/>
</dbReference>
<dbReference type="InterPro" id="IPR011006">
    <property type="entry name" value="CheY-like_superfamily"/>
</dbReference>
<dbReference type="PROSITE" id="PS00622">
    <property type="entry name" value="HTH_LUXR_1"/>
    <property type="match status" value="1"/>
</dbReference>
<dbReference type="SUPFAM" id="SSF52172">
    <property type="entry name" value="CheY-like"/>
    <property type="match status" value="1"/>
</dbReference>
<dbReference type="AlphaFoldDB" id="A0A2N5CPW7"/>
<evidence type="ECO:0000313" key="10">
    <source>
        <dbReference type="Proteomes" id="UP000234483"/>
    </source>
</evidence>
<dbReference type="FunFam" id="3.40.50.2300:FF:000018">
    <property type="entry name" value="DNA-binding transcriptional regulator NtrC"/>
    <property type="match status" value="1"/>
</dbReference>
<evidence type="ECO:0000256" key="1">
    <source>
        <dbReference type="ARBA" id="ARBA00022553"/>
    </source>
</evidence>
<evidence type="ECO:0000259" key="7">
    <source>
        <dbReference type="PROSITE" id="PS50043"/>
    </source>
</evidence>
<evidence type="ECO:0000313" key="9">
    <source>
        <dbReference type="EMBL" id="PLR09194.1"/>
    </source>
</evidence>
<dbReference type="Gene3D" id="1.10.10.10">
    <property type="entry name" value="Winged helix-like DNA-binding domain superfamily/Winged helix DNA-binding domain"/>
    <property type="match status" value="1"/>
</dbReference>
<evidence type="ECO:0000256" key="5">
    <source>
        <dbReference type="ARBA" id="ARBA00023163"/>
    </source>
</evidence>
<dbReference type="Proteomes" id="UP000234483">
    <property type="component" value="Unassembled WGS sequence"/>
</dbReference>
<keyword evidence="3" id="KW-0805">Transcription regulation</keyword>
<keyword evidence="2" id="KW-0902">Two-component regulatory system</keyword>
<dbReference type="Pfam" id="PF00196">
    <property type="entry name" value="GerE"/>
    <property type="match status" value="1"/>
</dbReference>
<organism evidence="9 10">
    <name type="scientific">Caulobacter flavus</name>
    <dbReference type="NCBI Taxonomy" id="1679497"/>
    <lineage>
        <taxon>Bacteria</taxon>
        <taxon>Pseudomonadati</taxon>
        <taxon>Pseudomonadota</taxon>
        <taxon>Alphaproteobacteria</taxon>
        <taxon>Caulobacterales</taxon>
        <taxon>Caulobacteraceae</taxon>
        <taxon>Caulobacter</taxon>
    </lineage>
</organism>
<dbReference type="PANTHER" id="PTHR44688">
    <property type="entry name" value="DNA-BINDING TRANSCRIPTIONAL ACTIVATOR DEVR_DOSR"/>
    <property type="match status" value="1"/>
</dbReference>
<dbReference type="GO" id="GO:0000160">
    <property type="term" value="P:phosphorelay signal transduction system"/>
    <property type="evidence" value="ECO:0007669"/>
    <property type="project" value="UniProtKB-KW"/>
</dbReference>
<evidence type="ECO:0000256" key="2">
    <source>
        <dbReference type="ARBA" id="ARBA00023012"/>
    </source>
</evidence>
<reference evidence="9 10" key="1">
    <citation type="submission" date="2017-12" db="EMBL/GenBank/DDBJ databases">
        <title>The genome sequence of Caulobacter flavus CGMCC1 15093.</title>
        <authorList>
            <person name="Gao J."/>
            <person name="Mao X."/>
            <person name="Sun J."/>
        </authorList>
    </citation>
    <scope>NUCLEOTIDE SEQUENCE [LARGE SCALE GENOMIC DNA]</scope>
    <source>
        <strain evidence="9 10">CGMCC1 15093</strain>
    </source>
</reference>
<dbReference type="PRINTS" id="PR00038">
    <property type="entry name" value="HTHLUXR"/>
</dbReference>
<keyword evidence="4 9" id="KW-0238">DNA-binding</keyword>
<dbReference type="Pfam" id="PF00072">
    <property type="entry name" value="Response_reg"/>
    <property type="match status" value="1"/>
</dbReference>
<evidence type="ECO:0000256" key="4">
    <source>
        <dbReference type="ARBA" id="ARBA00023125"/>
    </source>
</evidence>
<accession>A0A2N5CPW7</accession>
<protein>
    <submittedName>
        <fullName evidence="9">DNA-binding response regulator</fullName>
    </submittedName>
</protein>
<sequence>MTDKRVIHLVDDEEAIRRAAGFALKAVGLGVETYASGVEFLARARPTTQGCVILDVRMPAMDGLEVQTAMAERGIHMPVIVLTGHGDVSVAVQAMKAGAVDFLEKPFEKAALLRAVERAFARIADADIRAIEAADAHVRIAALTPREREVLEGLAQGYPNKTIAYDLGCSSRTVEVHRASLMTKLDVRNLSEALRIAFAAGMGRKPK</sequence>
<dbReference type="SMART" id="SM00448">
    <property type="entry name" value="REC"/>
    <property type="match status" value="1"/>
</dbReference>
<dbReference type="GO" id="GO:0006355">
    <property type="term" value="P:regulation of DNA-templated transcription"/>
    <property type="evidence" value="ECO:0007669"/>
    <property type="project" value="InterPro"/>
</dbReference>
<comment type="caution">
    <text evidence="9">The sequence shown here is derived from an EMBL/GenBank/DDBJ whole genome shotgun (WGS) entry which is preliminary data.</text>
</comment>
<gene>
    <name evidence="9" type="primary">fixJ</name>
    <name evidence="9" type="ORF">CFHF_18830</name>
</gene>
<keyword evidence="5" id="KW-0804">Transcription</keyword>
<dbReference type="EMBL" id="PJRQ01000040">
    <property type="protein sequence ID" value="PLR09194.1"/>
    <property type="molecule type" value="Genomic_DNA"/>
</dbReference>
<dbReference type="RefSeq" id="WP_101714499.1">
    <property type="nucleotide sequence ID" value="NZ_PJRQ01000040.1"/>
</dbReference>
<evidence type="ECO:0000256" key="3">
    <source>
        <dbReference type="ARBA" id="ARBA00023015"/>
    </source>
</evidence>
<keyword evidence="1 6" id="KW-0597">Phosphoprotein</keyword>
<feature type="modified residue" description="4-aspartylphosphate" evidence="6">
    <location>
        <position position="55"/>
    </location>
</feature>
<dbReference type="PROSITE" id="PS50043">
    <property type="entry name" value="HTH_LUXR_2"/>
    <property type="match status" value="1"/>
</dbReference>
<dbReference type="GO" id="GO:0003677">
    <property type="term" value="F:DNA binding"/>
    <property type="evidence" value="ECO:0007669"/>
    <property type="project" value="UniProtKB-KW"/>
</dbReference>